<evidence type="ECO:0000256" key="1">
    <source>
        <dbReference type="SAM" id="MobiDB-lite"/>
    </source>
</evidence>
<feature type="compositionally biased region" description="Basic residues" evidence="1">
    <location>
        <begin position="35"/>
        <end position="49"/>
    </location>
</feature>
<organism evidence="2">
    <name type="scientific">Hyperionvirus sp</name>
    <dbReference type="NCBI Taxonomy" id="2487770"/>
    <lineage>
        <taxon>Viruses</taxon>
        <taxon>Varidnaviria</taxon>
        <taxon>Bamfordvirae</taxon>
        <taxon>Nucleocytoviricota</taxon>
        <taxon>Megaviricetes</taxon>
        <taxon>Imitervirales</taxon>
        <taxon>Mimiviridae</taxon>
        <taxon>Klosneuvirinae</taxon>
    </lineage>
</organism>
<feature type="region of interest" description="Disordered" evidence="1">
    <location>
        <begin position="20"/>
        <end position="81"/>
    </location>
</feature>
<name>A0A3G5A9S4_9VIRU</name>
<protein>
    <submittedName>
        <fullName evidence="2">Uncharacterized protein</fullName>
    </submittedName>
</protein>
<dbReference type="EMBL" id="MK072397">
    <property type="protein sequence ID" value="AYV83985.1"/>
    <property type="molecule type" value="Genomic_DNA"/>
</dbReference>
<feature type="compositionally biased region" description="Basic and acidic residues" evidence="1">
    <location>
        <begin position="66"/>
        <end position="81"/>
    </location>
</feature>
<reference evidence="2" key="1">
    <citation type="submission" date="2018-10" db="EMBL/GenBank/DDBJ databases">
        <title>Hidden diversity of soil giant viruses.</title>
        <authorList>
            <person name="Schulz F."/>
            <person name="Alteio L."/>
            <person name="Goudeau D."/>
            <person name="Ryan E.M."/>
            <person name="Malmstrom R.R."/>
            <person name="Blanchard J."/>
            <person name="Woyke T."/>
        </authorList>
    </citation>
    <scope>NUCLEOTIDE SEQUENCE</scope>
    <source>
        <strain evidence="2">HYV1</strain>
    </source>
</reference>
<sequence>MTKSTITEFDLRLKKLETQHKLLDKDLKKLQEKLKQHRRKEHKSHKPKRDKNTQPKKAVTPTTPEELSKPDSTEKIPIDKLDEQITQLEKKLAEGLTKLASKK</sequence>
<gene>
    <name evidence="2" type="ORF">Hyperionvirus15_23</name>
</gene>
<accession>A0A3G5A9S4</accession>
<feature type="compositionally biased region" description="Basic and acidic residues" evidence="1">
    <location>
        <begin position="20"/>
        <end position="34"/>
    </location>
</feature>
<evidence type="ECO:0000313" key="2">
    <source>
        <dbReference type="EMBL" id="AYV83985.1"/>
    </source>
</evidence>
<proteinExistence type="predicted"/>